<proteinExistence type="predicted"/>
<evidence type="ECO:0000313" key="3">
    <source>
        <dbReference type="Proteomes" id="UP000630718"/>
    </source>
</evidence>
<feature type="signal peptide" evidence="1">
    <location>
        <begin position="1"/>
        <end position="25"/>
    </location>
</feature>
<organism evidence="2 3">
    <name type="scientific">Streptomyces fumanus</name>
    <dbReference type="NCBI Taxonomy" id="67302"/>
    <lineage>
        <taxon>Bacteria</taxon>
        <taxon>Bacillati</taxon>
        <taxon>Actinomycetota</taxon>
        <taxon>Actinomycetes</taxon>
        <taxon>Kitasatosporales</taxon>
        <taxon>Streptomycetaceae</taxon>
        <taxon>Streptomyces</taxon>
    </lineage>
</organism>
<name>A0A919A3Z5_9ACTN</name>
<protein>
    <recommendedName>
        <fullName evidence="4">Lipoprotein</fullName>
    </recommendedName>
</protein>
<evidence type="ECO:0000313" key="2">
    <source>
        <dbReference type="EMBL" id="GHE85359.1"/>
    </source>
</evidence>
<evidence type="ECO:0000256" key="1">
    <source>
        <dbReference type="SAM" id="SignalP"/>
    </source>
</evidence>
<evidence type="ECO:0008006" key="4">
    <source>
        <dbReference type="Google" id="ProtNLM"/>
    </source>
</evidence>
<dbReference type="RefSeq" id="WP_190202456.1">
    <property type="nucleotide sequence ID" value="NZ_BNBI01000001.1"/>
</dbReference>
<feature type="chain" id="PRO_5037793755" description="Lipoprotein" evidence="1">
    <location>
        <begin position="26"/>
        <end position="76"/>
    </location>
</feature>
<keyword evidence="3" id="KW-1185">Reference proteome</keyword>
<reference evidence="2" key="2">
    <citation type="submission" date="2020-09" db="EMBL/GenBank/DDBJ databases">
        <authorList>
            <person name="Sun Q."/>
            <person name="Ohkuma M."/>
        </authorList>
    </citation>
    <scope>NUCLEOTIDE SEQUENCE</scope>
    <source>
        <strain evidence="2">JCM 4477</strain>
    </source>
</reference>
<gene>
    <name evidence="2" type="ORF">GCM10018772_05740</name>
</gene>
<dbReference type="EMBL" id="BNBI01000001">
    <property type="protein sequence ID" value="GHE85359.1"/>
    <property type="molecule type" value="Genomic_DNA"/>
</dbReference>
<dbReference type="Proteomes" id="UP000630718">
    <property type="component" value="Unassembled WGS sequence"/>
</dbReference>
<dbReference type="PROSITE" id="PS51257">
    <property type="entry name" value="PROKAR_LIPOPROTEIN"/>
    <property type="match status" value="1"/>
</dbReference>
<comment type="caution">
    <text evidence="2">The sequence shown here is derived from an EMBL/GenBank/DDBJ whole genome shotgun (WGS) entry which is preliminary data.</text>
</comment>
<dbReference type="AlphaFoldDB" id="A0A919A3Z5"/>
<reference evidence="2" key="1">
    <citation type="journal article" date="2014" name="Int. J. Syst. Evol. Microbiol.">
        <title>Complete genome sequence of Corynebacterium casei LMG S-19264T (=DSM 44701T), isolated from a smear-ripened cheese.</title>
        <authorList>
            <consortium name="US DOE Joint Genome Institute (JGI-PGF)"/>
            <person name="Walter F."/>
            <person name="Albersmeier A."/>
            <person name="Kalinowski J."/>
            <person name="Ruckert C."/>
        </authorList>
    </citation>
    <scope>NUCLEOTIDE SEQUENCE</scope>
    <source>
        <strain evidence="2">JCM 4477</strain>
    </source>
</reference>
<keyword evidence="1" id="KW-0732">Signal</keyword>
<sequence>MIKKFLTCAAVTAAACALGAGSAAASCDEGHERDGHHERLVAAEKTGGSFEALRTSSGTGIYEGSLHHAAFVSVTD</sequence>
<accession>A0A919A3Z5</accession>